<protein>
    <recommendedName>
        <fullName evidence="3">Phage protein</fullName>
    </recommendedName>
</protein>
<evidence type="ECO:0000313" key="2">
    <source>
        <dbReference type="Proteomes" id="UP000217005"/>
    </source>
</evidence>
<dbReference type="RefSeq" id="WP_094827091.1">
    <property type="nucleotide sequence ID" value="NZ_NEVL01000003.1"/>
</dbReference>
<gene>
    <name evidence="1" type="ORF">CEG14_14835</name>
</gene>
<dbReference type="AlphaFoldDB" id="A0A261SGK8"/>
<accession>A0A261SGK8</accession>
<dbReference type="EMBL" id="NEVL01000003">
    <property type="protein sequence ID" value="OZI36285.1"/>
    <property type="molecule type" value="Genomic_DNA"/>
</dbReference>
<evidence type="ECO:0008006" key="3">
    <source>
        <dbReference type="Google" id="ProtNLM"/>
    </source>
</evidence>
<dbReference type="InterPro" id="IPR014859">
    <property type="entry name" value="Phage_TAC_4"/>
</dbReference>
<name>A0A261SGK8_9BORD</name>
<reference evidence="1 2" key="1">
    <citation type="submission" date="2017-05" db="EMBL/GenBank/DDBJ databases">
        <title>Complete and WGS of Bordetella genogroups.</title>
        <authorList>
            <person name="Spilker T."/>
            <person name="LiPuma J."/>
        </authorList>
    </citation>
    <scope>NUCLEOTIDE SEQUENCE [LARGE SCALE GENOMIC DNA]</scope>
    <source>
        <strain evidence="1 2">AU17610</strain>
    </source>
</reference>
<dbReference type="Pfam" id="PF08748">
    <property type="entry name" value="Phage_TAC_4"/>
    <property type="match status" value="1"/>
</dbReference>
<comment type="caution">
    <text evidence="1">The sequence shown here is derived from an EMBL/GenBank/DDBJ whole genome shotgun (WGS) entry which is preliminary data.</text>
</comment>
<evidence type="ECO:0000313" key="1">
    <source>
        <dbReference type="EMBL" id="OZI36285.1"/>
    </source>
</evidence>
<organism evidence="1 2">
    <name type="scientific">Bordetella genomosp. 1</name>
    <dbReference type="NCBI Taxonomy" id="1395607"/>
    <lineage>
        <taxon>Bacteria</taxon>
        <taxon>Pseudomonadati</taxon>
        <taxon>Pseudomonadota</taxon>
        <taxon>Betaproteobacteria</taxon>
        <taxon>Burkholderiales</taxon>
        <taxon>Alcaligenaceae</taxon>
        <taxon>Bordetella</taxon>
    </lineage>
</organism>
<dbReference type="OrthoDB" id="8686982at2"/>
<sequence>MAGKTKFSLKPNPTFKLAVPLPVPGGGYSAVQFTFKHRTKDEFKDFIENQMTDMEDTEMVLAVASGWELEEPFDEEHITTLVNNYVGSARAVFTAYIEELAKARTGN</sequence>
<proteinExistence type="predicted"/>
<dbReference type="Proteomes" id="UP000217005">
    <property type="component" value="Unassembled WGS sequence"/>
</dbReference>